<dbReference type="PATRIC" id="fig|745776.4.peg.3283"/>
<dbReference type="AlphaFoldDB" id="H8H082"/>
<dbReference type="Gene3D" id="3.40.50.2000">
    <property type="entry name" value="Glycogen Phosphorylase B"/>
    <property type="match status" value="2"/>
</dbReference>
<dbReference type="KEGG" id="dgo:DGo_PA0248"/>
<accession>H8H082</accession>
<protein>
    <submittedName>
        <fullName evidence="2">Glycosyl transferase, group 1 family protein</fullName>
    </submittedName>
</protein>
<dbReference type="GO" id="GO:0016757">
    <property type="term" value="F:glycosyltransferase activity"/>
    <property type="evidence" value="ECO:0007669"/>
    <property type="project" value="InterPro"/>
</dbReference>
<dbReference type="Pfam" id="PF00534">
    <property type="entry name" value="Glycos_transf_1"/>
    <property type="match status" value="1"/>
</dbReference>
<dbReference type="InterPro" id="IPR001296">
    <property type="entry name" value="Glyco_trans_1"/>
</dbReference>
<dbReference type="PANTHER" id="PTHR12526">
    <property type="entry name" value="GLYCOSYLTRANSFERASE"/>
    <property type="match status" value="1"/>
</dbReference>
<keyword evidence="3" id="KW-1185">Reference proteome</keyword>
<proteinExistence type="predicted"/>
<dbReference type="EMBL" id="CP002192">
    <property type="protein sequence ID" value="AFD27134.1"/>
    <property type="molecule type" value="Genomic_DNA"/>
</dbReference>
<evidence type="ECO:0000313" key="2">
    <source>
        <dbReference type="EMBL" id="AFD27134.1"/>
    </source>
</evidence>
<keyword evidence="2" id="KW-0614">Plasmid</keyword>
<feature type="domain" description="Glycosyl transferase family 1" evidence="1">
    <location>
        <begin position="125"/>
        <end position="271"/>
    </location>
</feature>
<name>H8H082_DEIGI</name>
<dbReference type="SUPFAM" id="SSF53756">
    <property type="entry name" value="UDP-Glycosyltransferase/glycogen phosphorylase"/>
    <property type="match status" value="1"/>
</dbReference>
<dbReference type="Proteomes" id="UP000007575">
    <property type="component" value="Plasmid P1"/>
</dbReference>
<geneLocation type="plasmid" evidence="2 3">
    <name>P1</name>
</geneLocation>
<reference evidence="2 3" key="1">
    <citation type="journal article" date="2012" name="PLoS ONE">
        <title>Genome sequence and transcriptome analysis of the radioresistant bacterium Deinococcus gobiensis: insights into the extreme environmental adaptations.</title>
        <authorList>
            <person name="Yuan M."/>
            <person name="Chen M."/>
            <person name="Zhang W."/>
            <person name="Lu W."/>
            <person name="Wang J."/>
            <person name="Yang M."/>
            <person name="Zhao P."/>
            <person name="Tang R."/>
            <person name="Li X."/>
            <person name="Hao Y."/>
            <person name="Zhou Z."/>
            <person name="Zhan Y."/>
            <person name="Yu H."/>
            <person name="Teng C."/>
            <person name="Yan Y."/>
            <person name="Ping S."/>
            <person name="Wang Y."/>
            <person name="Lin M."/>
        </authorList>
    </citation>
    <scope>NUCLEOTIDE SEQUENCE [LARGE SCALE GENOMIC DNA]</scope>
    <source>
        <strain evidence="3">DSM 21396 / JCM 16679 / CGMCC 1.7299 / I-0</strain>
        <plasmid evidence="2">P1</plasmid>
    </source>
</reference>
<keyword evidence="2" id="KW-0808">Transferase</keyword>
<dbReference type="PANTHER" id="PTHR12526:SF584">
    <property type="entry name" value="GLYCOSYLTRANSFERASE"/>
    <property type="match status" value="1"/>
</dbReference>
<gene>
    <name evidence="2" type="ordered locus">DGo_PA0248</name>
</gene>
<evidence type="ECO:0000313" key="3">
    <source>
        <dbReference type="Proteomes" id="UP000007575"/>
    </source>
</evidence>
<sequence length="304" mass="34520">MPIAIEQFDLSTYDVVISSSYAVAKGVITGPRQLHICYCHSPIRYAWDLQHQYLAEANIVRGIKSIFARIILHYIRLWDVRTSSGVDVFVANSNFIAKRIWKVYRRKSTVIYPPVEVDNFTPGTEKGGFYLTASRLVPYKRVDLIVAAFAKMPDKKLIVIGNGPEMDKIRSLATPNIKILGYQSFESMRDYMRRAQAFIFAAEEDFGIVPVEAQACGTPVIAYGQGGSAETIIDGRTGILFPEQTVDSLIDAVSKFELNSDFKPEDCRTNALRFSGERFENEVRKLVNDLIEMHFRDRKNNNRE</sequence>
<organism evidence="2 3">
    <name type="scientific">Deinococcus gobiensis (strain DSM 21396 / JCM 16679 / CGMCC 1.7299 / I-0)</name>
    <dbReference type="NCBI Taxonomy" id="745776"/>
    <lineage>
        <taxon>Bacteria</taxon>
        <taxon>Thermotogati</taxon>
        <taxon>Deinococcota</taxon>
        <taxon>Deinococci</taxon>
        <taxon>Deinococcales</taxon>
        <taxon>Deinococcaceae</taxon>
        <taxon>Deinococcus</taxon>
    </lineage>
</organism>
<evidence type="ECO:0000259" key="1">
    <source>
        <dbReference type="Pfam" id="PF00534"/>
    </source>
</evidence>
<dbReference type="HOGENOM" id="CLU_041001_0_0_0"/>